<dbReference type="RefSeq" id="WP_054837447.1">
    <property type="nucleotide sequence ID" value="NZ_BBBA01000060.1"/>
</dbReference>
<reference evidence="1 2" key="1">
    <citation type="submission" date="2018-05" db="EMBL/GenBank/DDBJ databases">
        <title>Complete Genome Sequences of Extremely Thermoacidophilic, Metal-Mobilizing Type-Strain Members of the Archaeal Family Sulfolobaceae: Acidianus brierleyi DSM-1651T, Acidianus sulfidivorans DSM-18786T, Metallosphaera hakonensis DSM-7519T, and Metallosphaera prunae DSM-10039T.</title>
        <authorList>
            <person name="Counts J.A."/>
            <person name="Kelly R.M."/>
        </authorList>
    </citation>
    <scope>NUCLEOTIDE SEQUENCE [LARGE SCALE GENOMIC DNA]</scope>
    <source>
        <strain evidence="1 2">HO1-1</strain>
    </source>
</reference>
<dbReference type="STRING" id="1293036.GCA_001315825_03060"/>
<gene>
    <name evidence="1" type="ORF">DFR87_01815</name>
</gene>
<dbReference type="KEGG" id="mhk:DFR87_01815"/>
<evidence type="ECO:0000313" key="1">
    <source>
        <dbReference type="EMBL" id="AWR98645.1"/>
    </source>
</evidence>
<sequence length="579" mass="65564">MFASLKTIGELKRTTGSSLPVQEIKPKGKGPHVFRLIIFDNDQHMVTHEDIEFTSNTVHEWRYVGNAKANKPMDRLTTTGLNYILGFDKNKEIEKPNKWVLNVAQSIPKVGEYLKRVTSWYSPEEWKDKIGEDWFNAVLYSVAVKEKGERIDLAKLKEYEEYILGMGADEKGEVRCQLCGRPTSMDNPDYPGGTLLKIYITDKKGFTSGIHDSREARFRTHVVCRDCKNLLELGQRFIMDKMQIRVGKLSAYVVPSIAKGNNPKVLDLIKVEGSGWIVSFESLRKTEIEVYDEADFMNWVYAVTLIWGSAQQSKFSVSRVMYDISFPRFLEVKRVSGELERGLSIKDLTGWSLDVNALYAVTPIKESSRGVIATPFLDIMSSILEGYSLDRTYVLSSFLQVMKCVRTGTCQNSLSMKLSLEKASLISTGFIRLLEQLSDMSLTQTSKDSISDPKEYAESLGLTKGKKGLFLLGVVTASVGTAQWKKGDKKKAVLDRIDFEGMDLSDVRVYASRLMESLRDYNILKYNEGLLGEAVSMINEDKESLSSPEENVFWILSGYSWRTLNLMKSGEIKEEEEND</sequence>
<reference evidence="2" key="3">
    <citation type="submission" date="2020-03" db="EMBL/GenBank/DDBJ databases">
        <title>Sequencing and Assembly of Multiple Reported Metal-Biooxidizing Members of the Extremely Thermoacidophilic Archaeal Family Sulfolobaceae.</title>
        <authorList>
            <person name="Counts J.A."/>
            <person name="Kelly R.M."/>
        </authorList>
    </citation>
    <scope>NUCLEOTIDE SEQUENCE [LARGE SCALE GENOMIC DNA]</scope>
    <source>
        <strain evidence="2">HO1-1</strain>
    </source>
</reference>
<dbReference type="Proteomes" id="UP000247586">
    <property type="component" value="Chromosome"/>
</dbReference>
<reference evidence="2" key="2">
    <citation type="submission" date="2020-03" db="EMBL/GenBank/DDBJ databases">
        <title>Complete Genome Sequences of Extremely Thermoacidophilic, Metal-Mobilizing Type-Strain Members of the Archaeal Family Sulfolobaceae: Acidianus brierleyi DSM-1651T, Acidianus sulfidivorans DSM-18786T, Metallosphaera hakonensis DSM-7519T, and Metallosphaera prunae DSM-10039T.</title>
        <authorList>
            <person name="Counts J.A."/>
            <person name="Kelly R.M."/>
        </authorList>
    </citation>
    <scope>NUCLEOTIDE SEQUENCE [LARGE SCALE GENOMIC DNA]</scope>
    <source>
        <strain evidence="2">HO1-1</strain>
    </source>
</reference>
<name>A0A2U9IRL2_9CREN</name>
<protein>
    <recommendedName>
        <fullName evidence="3">Type I-B CRISPR-associated protein Cas8b/Csh1</fullName>
    </recommendedName>
</protein>
<proteinExistence type="predicted"/>
<evidence type="ECO:0000313" key="2">
    <source>
        <dbReference type="Proteomes" id="UP000247586"/>
    </source>
</evidence>
<dbReference type="AlphaFoldDB" id="A0A2U9IRL2"/>
<dbReference type="Pfam" id="PF09484">
    <property type="entry name" value="Cas_TM1802"/>
    <property type="match status" value="1"/>
</dbReference>
<accession>A0A2U9IRL2</accession>
<dbReference type="GeneID" id="36834039"/>
<organism evidence="1 2">
    <name type="scientific">Metallosphaera hakonensis JCM 8857 = DSM 7519</name>
    <dbReference type="NCBI Taxonomy" id="1293036"/>
    <lineage>
        <taxon>Archaea</taxon>
        <taxon>Thermoproteota</taxon>
        <taxon>Thermoprotei</taxon>
        <taxon>Sulfolobales</taxon>
        <taxon>Sulfolobaceae</taxon>
        <taxon>Metallosphaera</taxon>
    </lineage>
</organism>
<evidence type="ECO:0008006" key="3">
    <source>
        <dbReference type="Google" id="ProtNLM"/>
    </source>
</evidence>
<keyword evidence="2" id="KW-1185">Reference proteome</keyword>
<dbReference type="InterPro" id="IPR013389">
    <property type="entry name" value="CRISPR-assoc_prot_Cas8b"/>
</dbReference>
<dbReference type="OrthoDB" id="43805at2157"/>
<dbReference type="EMBL" id="CP029287">
    <property type="protein sequence ID" value="AWR98645.1"/>
    <property type="molecule type" value="Genomic_DNA"/>
</dbReference>